<keyword evidence="3" id="KW-0888">Threonine protease</keyword>
<evidence type="ECO:0000256" key="4">
    <source>
        <dbReference type="ARBA" id="ARBA00022801"/>
    </source>
</evidence>
<dbReference type="InterPro" id="IPR001353">
    <property type="entry name" value="Proteasome_sua/b"/>
</dbReference>
<dbReference type="Gene3D" id="3.60.20.10">
    <property type="entry name" value="Glutamine Phosphoribosylpyrophosphate, subunit 1, domain 1"/>
    <property type="match status" value="1"/>
</dbReference>
<dbReference type="SUPFAM" id="SSF56235">
    <property type="entry name" value="N-terminal nucleophile aminohydrolases (Ntn hydrolases)"/>
    <property type="match status" value="1"/>
</dbReference>
<dbReference type="GO" id="GO:0005839">
    <property type="term" value="C:proteasome core complex"/>
    <property type="evidence" value="ECO:0007669"/>
    <property type="project" value="InterPro"/>
</dbReference>
<protein>
    <recommendedName>
        <fullName evidence="7">ATP-dependent protease subunit HslV</fullName>
    </recommendedName>
</protein>
<keyword evidence="2" id="KW-0645">Protease</keyword>
<dbReference type="GO" id="GO:0004298">
    <property type="term" value="F:threonine-type endopeptidase activity"/>
    <property type="evidence" value="ECO:0007669"/>
    <property type="project" value="UniProtKB-KW"/>
</dbReference>
<evidence type="ECO:0000313" key="6">
    <source>
        <dbReference type="EMBL" id="KKK44593.1"/>
    </source>
</evidence>
<dbReference type="GO" id="GO:0051603">
    <property type="term" value="P:proteolysis involved in protein catabolic process"/>
    <property type="evidence" value="ECO:0007669"/>
    <property type="project" value="InterPro"/>
</dbReference>
<name>A0A0F8VJH7_9ZZZZ</name>
<dbReference type="InterPro" id="IPR022281">
    <property type="entry name" value="ATP-dep_Prtase_HsIV_su"/>
</dbReference>
<gene>
    <name evidence="6" type="ORF">LCGC14_3166830</name>
</gene>
<dbReference type="PROSITE" id="PS51476">
    <property type="entry name" value="PROTEASOME_BETA_2"/>
    <property type="match status" value="1"/>
</dbReference>
<accession>A0A0F8VJH7</accession>
<proteinExistence type="inferred from homology"/>
<dbReference type="EMBL" id="LAZR01070163">
    <property type="protein sequence ID" value="KKK44593.1"/>
    <property type="molecule type" value="Genomic_DNA"/>
</dbReference>
<dbReference type="AlphaFoldDB" id="A0A0F8VJH7"/>
<evidence type="ECO:0008006" key="7">
    <source>
        <dbReference type="Google" id="ProtNLM"/>
    </source>
</evidence>
<dbReference type="InterPro" id="IPR023333">
    <property type="entry name" value="Proteasome_suB-type"/>
</dbReference>
<keyword evidence="4" id="KW-0378">Hydrolase</keyword>
<dbReference type="GO" id="GO:0009376">
    <property type="term" value="C:HslUV protease complex"/>
    <property type="evidence" value="ECO:0007669"/>
    <property type="project" value="InterPro"/>
</dbReference>
<keyword evidence="5" id="KW-0472">Membrane</keyword>
<dbReference type="InterPro" id="IPR029055">
    <property type="entry name" value="Ntn_hydrolases_N"/>
</dbReference>
<dbReference type="PANTHER" id="PTHR32194:SF7">
    <property type="entry name" value="ATP-DEPENDENT PROTEASE SUBUNIT HSLV"/>
    <property type="match status" value="1"/>
</dbReference>
<comment type="caution">
    <text evidence="6">The sequence shown here is derived from an EMBL/GenBank/DDBJ whole genome shotgun (WGS) entry which is preliminary data.</text>
</comment>
<evidence type="ECO:0000256" key="3">
    <source>
        <dbReference type="ARBA" id="ARBA00022698"/>
    </source>
</evidence>
<keyword evidence="5" id="KW-1133">Transmembrane helix</keyword>
<evidence type="ECO:0000256" key="1">
    <source>
        <dbReference type="ARBA" id="ARBA00006053"/>
    </source>
</evidence>
<feature type="non-terminal residue" evidence="6">
    <location>
        <position position="1"/>
    </location>
</feature>
<evidence type="ECO:0000256" key="5">
    <source>
        <dbReference type="SAM" id="Phobius"/>
    </source>
</evidence>
<organism evidence="6">
    <name type="scientific">marine sediment metagenome</name>
    <dbReference type="NCBI Taxonomy" id="412755"/>
    <lineage>
        <taxon>unclassified sequences</taxon>
        <taxon>metagenomes</taxon>
        <taxon>ecological metagenomes</taxon>
    </lineage>
</organism>
<evidence type="ECO:0000256" key="2">
    <source>
        <dbReference type="ARBA" id="ARBA00022670"/>
    </source>
</evidence>
<feature type="transmembrane region" description="Helical" evidence="5">
    <location>
        <begin position="40"/>
        <end position="59"/>
    </location>
</feature>
<dbReference type="NCBIfam" id="TIGR03692">
    <property type="entry name" value="ATP_dep_HslV"/>
    <property type="match status" value="1"/>
</dbReference>
<dbReference type="PANTHER" id="PTHR32194">
    <property type="entry name" value="METALLOPROTEASE TLDD"/>
    <property type="match status" value="1"/>
</dbReference>
<dbReference type="Pfam" id="PF00227">
    <property type="entry name" value="Proteasome"/>
    <property type="match status" value="1"/>
</dbReference>
<keyword evidence="5" id="KW-0812">Transmembrane</keyword>
<dbReference type="NCBIfam" id="NF003964">
    <property type="entry name" value="PRK05456.1"/>
    <property type="match status" value="1"/>
</dbReference>
<comment type="similarity">
    <text evidence="1">Belongs to the peptidase T1B family. HslV subfamily.</text>
</comment>
<sequence>LPGSNSCVPLLACPAVEPWYSPHTAGQASSGTRKPNPERALVWPLVVVGMQAALGLVLVGPATRARVLAGHHLTRAVCASDRRIVLVVERVVGDVVGADVVPDVLERPVRERAGLHETELGIPFDLLRVCPGRSLVAPDSRDPGVDRVERTLERLEAKLEQYPGQLTRACVELAKDWRTDRYLRRLEAMMAVADKKVSLILSGTGDVLEPDDGLIGIGSGGPYALAAARALAGIKGQKAEDVARRSLEIAAGICIYTNDSIIIETL</sequence>
<reference evidence="6" key="1">
    <citation type="journal article" date="2015" name="Nature">
        <title>Complex archaea that bridge the gap between prokaryotes and eukaryotes.</title>
        <authorList>
            <person name="Spang A."/>
            <person name="Saw J.H."/>
            <person name="Jorgensen S.L."/>
            <person name="Zaremba-Niedzwiedzka K."/>
            <person name="Martijn J."/>
            <person name="Lind A.E."/>
            <person name="van Eijk R."/>
            <person name="Schleper C."/>
            <person name="Guy L."/>
            <person name="Ettema T.J."/>
        </authorList>
    </citation>
    <scope>NUCLEOTIDE SEQUENCE</scope>
</reference>